<evidence type="ECO:0000256" key="1">
    <source>
        <dbReference type="SAM" id="Phobius"/>
    </source>
</evidence>
<organism evidence="3 4">
    <name type="scientific">Astyanax mexicanus</name>
    <name type="common">Blind cave fish</name>
    <name type="synonym">Astyanax fasciatus mexicanus</name>
    <dbReference type="NCBI Taxonomy" id="7994"/>
    <lineage>
        <taxon>Eukaryota</taxon>
        <taxon>Metazoa</taxon>
        <taxon>Chordata</taxon>
        <taxon>Craniata</taxon>
        <taxon>Vertebrata</taxon>
        <taxon>Euteleostomi</taxon>
        <taxon>Actinopterygii</taxon>
        <taxon>Neopterygii</taxon>
        <taxon>Teleostei</taxon>
        <taxon>Ostariophysi</taxon>
        <taxon>Characiformes</taxon>
        <taxon>Characoidei</taxon>
        <taxon>Acestrorhamphidae</taxon>
        <taxon>Acestrorhamphinae</taxon>
        <taxon>Astyanax</taxon>
    </lineage>
</organism>
<dbReference type="Pfam" id="PF13895">
    <property type="entry name" value="Ig_2"/>
    <property type="match status" value="2"/>
</dbReference>
<reference evidence="3 4" key="1">
    <citation type="submission" date="2021-07" db="EMBL/GenBank/DDBJ databases">
        <authorList>
            <person name="Imarazene B."/>
            <person name="Zahm M."/>
            <person name="Klopp C."/>
            <person name="Cabau C."/>
            <person name="Beille S."/>
            <person name="Jouanno E."/>
            <person name="Castinel A."/>
            <person name="Lluch J."/>
            <person name="Gil L."/>
            <person name="Kuchtly C."/>
            <person name="Lopez Roques C."/>
            <person name="Donnadieu C."/>
            <person name="Parrinello H."/>
            <person name="Journot L."/>
            <person name="Du K."/>
            <person name="Schartl M."/>
            <person name="Retaux S."/>
            <person name="Guiguen Y."/>
        </authorList>
    </citation>
    <scope>NUCLEOTIDE SEQUENCE [LARGE SCALE GENOMIC DNA]</scope>
    <source>
        <strain evidence="3">Pach_M1</strain>
        <tissue evidence="3">Testis</tissue>
    </source>
</reference>
<dbReference type="PROSITE" id="PS50835">
    <property type="entry name" value="IG_LIKE"/>
    <property type="match status" value="2"/>
</dbReference>
<feature type="transmembrane region" description="Helical" evidence="1">
    <location>
        <begin position="289"/>
        <end position="311"/>
    </location>
</feature>
<accession>A0A8T2KXV7</accession>
<dbReference type="Proteomes" id="UP000752171">
    <property type="component" value="Unassembled WGS sequence"/>
</dbReference>
<evidence type="ECO:0000313" key="3">
    <source>
        <dbReference type="EMBL" id="KAG9262705.1"/>
    </source>
</evidence>
<dbReference type="Gene3D" id="2.60.40.10">
    <property type="entry name" value="Immunoglobulins"/>
    <property type="match status" value="3"/>
</dbReference>
<proteinExistence type="predicted"/>
<evidence type="ECO:0000259" key="2">
    <source>
        <dbReference type="PROSITE" id="PS50835"/>
    </source>
</evidence>
<feature type="domain" description="Ig-like" evidence="2">
    <location>
        <begin position="202"/>
        <end position="280"/>
    </location>
</feature>
<comment type="caution">
    <text evidence="3">The sequence shown here is derived from an EMBL/GenBank/DDBJ whole genome shotgun (WGS) entry which is preliminary data.</text>
</comment>
<dbReference type="OrthoDB" id="9448246at2759"/>
<dbReference type="EMBL" id="JAICCE010000021">
    <property type="protein sequence ID" value="KAG9262705.1"/>
    <property type="molecule type" value="Genomic_DNA"/>
</dbReference>
<protein>
    <submittedName>
        <fullName evidence="3">B-cell receptor CD22-like isoform X1</fullName>
    </submittedName>
</protein>
<name>A0A8T2KXV7_ASTMX</name>
<sequence>VAGIGAQYGWEVTYRPKSICALKGSTVIMDCDYLYPEGHTVKKTFWIKSLPPAAGVEPPDLLVDPEYRDRVQYLRNKQHDCRLSLRDVRESDQSKYYFRFITDKGVQYQGTDGVNLSVTGLQVEGPERVMEGDKVTLTCKTTCRLTDRTSFTWYRNGAALSSSTEQLYLQSVSREDAGRYSCAVLHQNLHSPEVTLNVRYPPKSVSVSISPSGEIVEGGSVTLTCSSDGNPPVEYTWYKGSSSVATGETFTLNKISSVNSGEYKCRSSNKHGEKYSDTVTLNVLWNPSVTLYVIGGVVVGGVGLILLHLFINQYHPLCCPLYYFLKSQENINSSVEVEATSNDPPADAANQDDGLYSRVELLRPQKSRTEECSAVSHEEVQYSTIQHHHVQQVEKTGGEDDVQYASVSFSCTTPDYR</sequence>
<evidence type="ECO:0000313" key="4">
    <source>
        <dbReference type="Proteomes" id="UP000752171"/>
    </source>
</evidence>
<dbReference type="PANTHER" id="PTHR46013">
    <property type="entry name" value="VASCULAR CELL ADHESION MOLECULE 1"/>
    <property type="match status" value="1"/>
</dbReference>
<dbReference type="InterPro" id="IPR003598">
    <property type="entry name" value="Ig_sub2"/>
</dbReference>
<dbReference type="InterPro" id="IPR013783">
    <property type="entry name" value="Ig-like_fold"/>
</dbReference>
<feature type="non-terminal residue" evidence="3">
    <location>
        <position position="1"/>
    </location>
</feature>
<keyword evidence="1" id="KW-0812">Transmembrane</keyword>
<dbReference type="InterPro" id="IPR007110">
    <property type="entry name" value="Ig-like_dom"/>
</dbReference>
<dbReference type="AlphaFoldDB" id="A0A8T2KXV7"/>
<dbReference type="SMART" id="SM00408">
    <property type="entry name" value="IGc2"/>
    <property type="match status" value="2"/>
</dbReference>
<keyword evidence="1" id="KW-1133">Transmembrane helix</keyword>
<feature type="domain" description="Ig-like" evidence="2">
    <location>
        <begin position="129"/>
        <end position="197"/>
    </location>
</feature>
<dbReference type="SMART" id="SM00409">
    <property type="entry name" value="IG"/>
    <property type="match status" value="3"/>
</dbReference>
<dbReference type="PANTHER" id="PTHR46013:SF4">
    <property type="entry name" value="B-CELL RECEPTOR CD22-RELATED"/>
    <property type="match status" value="1"/>
</dbReference>
<dbReference type="SUPFAM" id="SSF48726">
    <property type="entry name" value="Immunoglobulin"/>
    <property type="match status" value="3"/>
</dbReference>
<gene>
    <name evidence="3" type="primary">CD22</name>
    <name evidence="3" type="ORF">AMEX_G24523</name>
</gene>
<keyword evidence="1" id="KW-0472">Membrane</keyword>
<keyword evidence="3" id="KW-0675">Receptor</keyword>
<dbReference type="InterPro" id="IPR036179">
    <property type="entry name" value="Ig-like_dom_sf"/>
</dbReference>
<dbReference type="InterPro" id="IPR003599">
    <property type="entry name" value="Ig_sub"/>
</dbReference>